<evidence type="ECO:0000256" key="2">
    <source>
        <dbReference type="ARBA" id="ARBA00023125"/>
    </source>
</evidence>
<keyword evidence="1" id="KW-0805">Transcription regulation</keyword>
<name>A0A1I6E5G7_9RHOB</name>
<dbReference type="SUPFAM" id="SSF51182">
    <property type="entry name" value="RmlC-like cupins"/>
    <property type="match status" value="1"/>
</dbReference>
<dbReference type="Proteomes" id="UP000199302">
    <property type="component" value="Unassembled WGS sequence"/>
</dbReference>
<evidence type="ECO:0000259" key="5">
    <source>
        <dbReference type="PROSITE" id="PS01124"/>
    </source>
</evidence>
<keyword evidence="4" id="KW-0804">Transcription</keyword>
<gene>
    <name evidence="6" type="ORF">SAMN04515673_107147</name>
</gene>
<dbReference type="InterPro" id="IPR003313">
    <property type="entry name" value="AraC-bd"/>
</dbReference>
<evidence type="ECO:0000313" key="7">
    <source>
        <dbReference type="Proteomes" id="UP000199302"/>
    </source>
</evidence>
<proteinExistence type="predicted"/>
<protein>
    <submittedName>
        <fullName evidence="6">Transcriptional regulator, AraC family</fullName>
    </submittedName>
</protein>
<keyword evidence="2" id="KW-0238">DNA-binding</keyword>
<dbReference type="InterPro" id="IPR020449">
    <property type="entry name" value="Tscrpt_reg_AraC-type_HTH"/>
</dbReference>
<dbReference type="AlphaFoldDB" id="A0A1I6E5G7"/>
<accession>A0A1I6E5G7</accession>
<dbReference type="Gene3D" id="2.60.120.10">
    <property type="entry name" value="Jelly Rolls"/>
    <property type="match status" value="1"/>
</dbReference>
<dbReference type="CDD" id="cd06999">
    <property type="entry name" value="cupin_HpaA-like_N"/>
    <property type="match status" value="1"/>
</dbReference>
<dbReference type="GO" id="GO:0003700">
    <property type="term" value="F:DNA-binding transcription factor activity"/>
    <property type="evidence" value="ECO:0007669"/>
    <property type="project" value="InterPro"/>
</dbReference>
<dbReference type="Pfam" id="PF12833">
    <property type="entry name" value="HTH_18"/>
    <property type="match status" value="1"/>
</dbReference>
<evidence type="ECO:0000256" key="1">
    <source>
        <dbReference type="ARBA" id="ARBA00023015"/>
    </source>
</evidence>
<feature type="domain" description="HTH araC/xylS-type" evidence="5">
    <location>
        <begin position="185"/>
        <end position="283"/>
    </location>
</feature>
<dbReference type="PANTHER" id="PTHR43280">
    <property type="entry name" value="ARAC-FAMILY TRANSCRIPTIONAL REGULATOR"/>
    <property type="match status" value="1"/>
</dbReference>
<dbReference type="Pfam" id="PF02311">
    <property type="entry name" value="AraC_binding"/>
    <property type="match status" value="1"/>
</dbReference>
<keyword evidence="3" id="KW-0010">Activator</keyword>
<dbReference type="STRING" id="871652.SAMN04515673_107147"/>
<dbReference type="GO" id="GO:0043565">
    <property type="term" value="F:sequence-specific DNA binding"/>
    <property type="evidence" value="ECO:0007669"/>
    <property type="project" value="InterPro"/>
</dbReference>
<evidence type="ECO:0000256" key="4">
    <source>
        <dbReference type="ARBA" id="ARBA00023163"/>
    </source>
</evidence>
<organism evidence="6 7">
    <name type="scientific">Poseidonocella sedimentorum</name>
    <dbReference type="NCBI Taxonomy" id="871652"/>
    <lineage>
        <taxon>Bacteria</taxon>
        <taxon>Pseudomonadati</taxon>
        <taxon>Pseudomonadota</taxon>
        <taxon>Alphaproteobacteria</taxon>
        <taxon>Rhodobacterales</taxon>
        <taxon>Roseobacteraceae</taxon>
        <taxon>Poseidonocella</taxon>
    </lineage>
</organism>
<keyword evidence="7" id="KW-1185">Reference proteome</keyword>
<sequence>MPRSTPRSIDLPTYALYGERDALPDLCHVESIAERSRPLDWIIAPHRHSALVQFLHIARGGGTARFDGETRRFDAGVMIFVPRYCVHGFDFDAHTQGTVVTLPVASLSDAMKGGEGGLARLSAPIITEAEPMHEAVFGALAREHNRRAPFRTEMIAAQVRLLAVSVARAGTAQPATRQETDAVVPRFLDLIEAHFREARDLGYYAERLGRSKSHLNRLCTTTLQRSASGLLRDRVMLEARRELAYTNIGVAQVAYGLGFRDPAYFARVFRQESGLSPRAFRGRVQDGKEPAQ</sequence>
<dbReference type="Gene3D" id="1.10.10.60">
    <property type="entry name" value="Homeodomain-like"/>
    <property type="match status" value="1"/>
</dbReference>
<dbReference type="InterPro" id="IPR018060">
    <property type="entry name" value="HTH_AraC"/>
</dbReference>
<dbReference type="SMART" id="SM00342">
    <property type="entry name" value="HTH_ARAC"/>
    <property type="match status" value="1"/>
</dbReference>
<dbReference type="OrthoDB" id="9814125at2"/>
<dbReference type="RefSeq" id="WP_092081006.1">
    <property type="nucleotide sequence ID" value="NZ_FOYI01000007.1"/>
</dbReference>
<dbReference type="EMBL" id="FOYI01000007">
    <property type="protein sequence ID" value="SFR12973.1"/>
    <property type="molecule type" value="Genomic_DNA"/>
</dbReference>
<dbReference type="InterPro" id="IPR009057">
    <property type="entry name" value="Homeodomain-like_sf"/>
</dbReference>
<dbReference type="PANTHER" id="PTHR43280:SF32">
    <property type="entry name" value="TRANSCRIPTIONAL REGULATORY PROTEIN"/>
    <property type="match status" value="1"/>
</dbReference>
<dbReference type="PROSITE" id="PS01124">
    <property type="entry name" value="HTH_ARAC_FAMILY_2"/>
    <property type="match status" value="1"/>
</dbReference>
<evidence type="ECO:0000313" key="6">
    <source>
        <dbReference type="EMBL" id="SFR12973.1"/>
    </source>
</evidence>
<dbReference type="SUPFAM" id="SSF46689">
    <property type="entry name" value="Homeodomain-like"/>
    <property type="match status" value="1"/>
</dbReference>
<dbReference type="InterPro" id="IPR011051">
    <property type="entry name" value="RmlC_Cupin_sf"/>
</dbReference>
<reference evidence="6 7" key="1">
    <citation type="submission" date="2016-10" db="EMBL/GenBank/DDBJ databases">
        <authorList>
            <person name="de Groot N.N."/>
        </authorList>
    </citation>
    <scope>NUCLEOTIDE SEQUENCE [LARGE SCALE GENOMIC DNA]</scope>
    <source>
        <strain evidence="7">KMM 9023,NRIC 0796,JCM 17311,KCTC 23692</strain>
    </source>
</reference>
<dbReference type="InterPro" id="IPR014710">
    <property type="entry name" value="RmlC-like_jellyroll"/>
</dbReference>
<dbReference type="InterPro" id="IPR047264">
    <property type="entry name" value="Cupin_HpaA-like_N"/>
</dbReference>
<dbReference type="PRINTS" id="PR00032">
    <property type="entry name" value="HTHARAC"/>
</dbReference>
<evidence type="ECO:0000256" key="3">
    <source>
        <dbReference type="ARBA" id="ARBA00023159"/>
    </source>
</evidence>